<organism evidence="3 4">
    <name type="scientific">Auritidibacter ignavus</name>
    <dbReference type="NCBI Taxonomy" id="678932"/>
    <lineage>
        <taxon>Bacteria</taxon>
        <taxon>Bacillati</taxon>
        <taxon>Actinomycetota</taxon>
        <taxon>Actinomycetes</taxon>
        <taxon>Micrococcales</taxon>
        <taxon>Micrococcaceae</taxon>
        <taxon>Auritidibacter</taxon>
    </lineage>
</organism>
<accession>A0AAJ6AJ89</accession>
<reference evidence="3 4" key="1">
    <citation type="submission" date="2023-03" db="EMBL/GenBank/DDBJ databases">
        <title>Complete genome sequences of several Auritidibacter ignavus strains isolated from ear infections.</title>
        <authorList>
            <person name="Baehr T."/>
            <person name="Baumhoegger A.M."/>
        </authorList>
    </citation>
    <scope>NUCLEOTIDE SEQUENCE [LARGE SCALE GENOMIC DNA]</scope>
    <source>
        <strain evidence="3 4">BABAE-6</strain>
    </source>
</reference>
<proteinExistence type="predicted"/>
<dbReference type="Proteomes" id="UP001224674">
    <property type="component" value="Chromosome"/>
</dbReference>
<feature type="compositionally biased region" description="Basic residues" evidence="1">
    <location>
        <begin position="126"/>
        <end position="139"/>
    </location>
</feature>
<evidence type="ECO:0000313" key="4">
    <source>
        <dbReference type="Proteomes" id="UP001224674"/>
    </source>
</evidence>
<feature type="domain" description="TrwC relaxase" evidence="2">
    <location>
        <begin position="8"/>
        <end position="100"/>
    </location>
</feature>
<keyword evidence="4" id="KW-1185">Reference proteome</keyword>
<protein>
    <submittedName>
        <fullName evidence="3">Relaxase domain-containing protein</fullName>
    </submittedName>
</protein>
<feature type="compositionally biased region" description="Low complexity" evidence="1">
    <location>
        <begin position="98"/>
        <end position="113"/>
    </location>
</feature>
<dbReference type="EMBL" id="CP122566">
    <property type="protein sequence ID" value="WGH94521.1"/>
    <property type="molecule type" value="Genomic_DNA"/>
</dbReference>
<dbReference type="RefSeq" id="WP_233487919.1">
    <property type="nucleotide sequence ID" value="NZ_CP122562.1"/>
</dbReference>
<evidence type="ECO:0000256" key="1">
    <source>
        <dbReference type="SAM" id="MobiDB-lite"/>
    </source>
</evidence>
<sequence>MTIRVMSAGRRYEYLLSSVAAGDGDRDVGTPLTRYYTESECPRGTWIGSRLASLEDDHGTGLADGEAVTEDQLARLLGDGLHRITGTRLGHPFPKLQPRASPSPSALRSSTRTGRQRNGMQPSRKAVAKRLRRSRATPL</sequence>
<gene>
    <name evidence="3" type="ORF">QDX21_09200</name>
</gene>
<feature type="region of interest" description="Disordered" evidence="1">
    <location>
        <begin position="84"/>
        <end position="139"/>
    </location>
</feature>
<evidence type="ECO:0000313" key="3">
    <source>
        <dbReference type="EMBL" id="WGH94521.1"/>
    </source>
</evidence>
<name>A0AAJ6AJ89_9MICC</name>
<evidence type="ECO:0000259" key="2">
    <source>
        <dbReference type="Pfam" id="PF08751"/>
    </source>
</evidence>
<dbReference type="AlphaFoldDB" id="A0AAJ6AJ89"/>
<dbReference type="InterPro" id="IPR014862">
    <property type="entry name" value="TrwC"/>
</dbReference>
<dbReference type="Pfam" id="PF08751">
    <property type="entry name" value="TrwC"/>
    <property type="match status" value="1"/>
</dbReference>